<name>A0ABU7WFP1_9GAMM</name>
<dbReference type="InterPro" id="IPR001387">
    <property type="entry name" value="Cro/C1-type_HTH"/>
</dbReference>
<evidence type="ECO:0000313" key="3">
    <source>
        <dbReference type="Proteomes" id="UP001358324"/>
    </source>
</evidence>
<dbReference type="Gene3D" id="1.10.260.40">
    <property type="entry name" value="lambda repressor-like DNA-binding domains"/>
    <property type="match status" value="1"/>
</dbReference>
<dbReference type="Pfam" id="PF13443">
    <property type="entry name" value="HTH_26"/>
    <property type="match status" value="1"/>
</dbReference>
<sequence>MSLSVDLIEALKRALRAQGMTYRVLSQRLAISEAAVKRMFSRRAMTLVRLESICEVLGIGLQELSGDADRGREPMARLSEAQEQALVDEPALMLAMFLTINRWSQGEVLAHFDFDVPQWTGLLVRLDRLGIIELLPGNRARALTARNFRWRSDGPMERHFRAALLGDYFSTPFTSACDALFLLSGSLGPDGIAQMRSRLEDLAREFDGLLARDAGLSAEARTGVSLVLAQKPWTLQVFDRYRRLPFG</sequence>
<dbReference type="CDD" id="cd00093">
    <property type="entry name" value="HTH_XRE"/>
    <property type="match status" value="1"/>
</dbReference>
<organism evidence="2 3">
    <name type="scientific">Luteimonas flava</name>
    <dbReference type="NCBI Taxonomy" id="3115822"/>
    <lineage>
        <taxon>Bacteria</taxon>
        <taxon>Pseudomonadati</taxon>
        <taxon>Pseudomonadota</taxon>
        <taxon>Gammaproteobacteria</taxon>
        <taxon>Lysobacterales</taxon>
        <taxon>Lysobacteraceae</taxon>
        <taxon>Luteimonas</taxon>
    </lineage>
</organism>
<reference evidence="2 3" key="1">
    <citation type="submission" date="2024-01" db="EMBL/GenBank/DDBJ databases">
        <title>Novel species of the genus Luteimonas isolated from rivers.</title>
        <authorList>
            <person name="Lu H."/>
        </authorList>
    </citation>
    <scope>NUCLEOTIDE SEQUENCE [LARGE SCALE GENOMIC DNA]</scope>
    <source>
        <strain evidence="2 3">SMYT11W</strain>
    </source>
</reference>
<dbReference type="SUPFAM" id="SSF47413">
    <property type="entry name" value="lambda repressor-like DNA-binding domains"/>
    <property type="match status" value="1"/>
</dbReference>
<comment type="caution">
    <text evidence="2">The sequence shown here is derived from an EMBL/GenBank/DDBJ whole genome shotgun (WGS) entry which is preliminary data.</text>
</comment>
<evidence type="ECO:0000313" key="2">
    <source>
        <dbReference type="EMBL" id="MEF3082781.1"/>
    </source>
</evidence>
<feature type="domain" description="HTH cro/C1-type" evidence="1">
    <location>
        <begin position="10"/>
        <end position="64"/>
    </location>
</feature>
<protein>
    <submittedName>
        <fullName evidence="2">Helix-turn-helix transcriptional regulator</fullName>
    </submittedName>
</protein>
<gene>
    <name evidence="2" type="ORF">V3391_11255</name>
</gene>
<dbReference type="EMBL" id="JAZHBM010000002">
    <property type="protein sequence ID" value="MEF3082781.1"/>
    <property type="molecule type" value="Genomic_DNA"/>
</dbReference>
<keyword evidence="3" id="KW-1185">Reference proteome</keyword>
<dbReference type="InterPro" id="IPR010982">
    <property type="entry name" value="Lambda_DNA-bd_dom_sf"/>
</dbReference>
<accession>A0ABU7WFP1</accession>
<dbReference type="SMART" id="SM00530">
    <property type="entry name" value="HTH_XRE"/>
    <property type="match status" value="1"/>
</dbReference>
<dbReference type="RefSeq" id="WP_332078498.1">
    <property type="nucleotide sequence ID" value="NZ_JAZHBM010000002.1"/>
</dbReference>
<proteinExistence type="predicted"/>
<evidence type="ECO:0000259" key="1">
    <source>
        <dbReference type="SMART" id="SM00530"/>
    </source>
</evidence>
<dbReference type="Proteomes" id="UP001358324">
    <property type="component" value="Unassembled WGS sequence"/>
</dbReference>